<dbReference type="RefSeq" id="WP_119646212.1">
    <property type="nucleotide sequence ID" value="NZ_QXFI01000011.1"/>
</dbReference>
<organism evidence="3">
    <name type="scientific">Flagellimonas pelagia</name>
    <dbReference type="NCBI Taxonomy" id="2306998"/>
    <lineage>
        <taxon>Bacteria</taxon>
        <taxon>Pseudomonadati</taxon>
        <taxon>Bacteroidota</taxon>
        <taxon>Flavobacteriia</taxon>
        <taxon>Flavobacteriales</taxon>
        <taxon>Flavobacteriaceae</taxon>
        <taxon>Flagellimonas</taxon>
    </lineage>
</organism>
<sequence>MKNIPDWIDKIIEDLVEPSTKLSDTLLKVQVLAFKIENTQLKEWVNLEINGYVGKERPDYRKIPTVVKGNLIQDAGFQGIWTKKSVSLPVEYLDQKYWDVLMSIKMDSSVSELEKMVADKGSYQVNLPHAIAQEFSKIMNPWHVDSAWQKISNNSIEGILSTIKSTLLNFLLELNKEFGDNDNLSIMKKKDEVESIFNKTIGTIKSDNVNISIGNKTAQAVNYGDKSQVNVGAGDNVTQSINAEMNAEIQEFIDLLKKQMANLGLDIEEKEDIINEVARVETQIARESPKTNIINGALSTIKGILTGIAANAYTPIVLEKLGDLMSKF</sequence>
<keyword evidence="5" id="KW-1185">Reference proteome</keyword>
<evidence type="ECO:0000313" key="4">
    <source>
        <dbReference type="EMBL" id="TXJ99135.1"/>
    </source>
</evidence>
<dbReference type="Pfam" id="PF18864">
    <property type="entry name" value="AbiTii"/>
    <property type="match status" value="1"/>
</dbReference>
<feature type="coiled-coil region" evidence="1">
    <location>
        <begin position="242"/>
        <end position="273"/>
    </location>
</feature>
<gene>
    <name evidence="3" type="ORF">D2V05_03760</name>
    <name evidence="4" type="ORF">FQ017_03740</name>
</gene>
<reference evidence="4 5" key="2">
    <citation type="submission" date="2019-07" db="EMBL/GenBank/DDBJ databases">
        <title>Draft genome of two Muricauda strains isolated from deep sea.</title>
        <authorList>
            <person name="Sun C."/>
        </authorList>
    </citation>
    <scope>NUCLEOTIDE SEQUENCE [LARGE SCALE GENOMIC DNA]</scope>
    <source>
        <strain evidence="4 5">72</strain>
    </source>
</reference>
<dbReference type="Proteomes" id="UP000266691">
    <property type="component" value="Unassembled WGS sequence"/>
</dbReference>
<evidence type="ECO:0000256" key="1">
    <source>
        <dbReference type="SAM" id="Coils"/>
    </source>
</evidence>
<reference evidence="3" key="1">
    <citation type="submission" date="2018-08" db="EMBL/GenBank/DDBJ databases">
        <title>Proposal of Muricauda 72 sp.nov. and Muricauda NH166 sp.nov., isolated from seawater.</title>
        <authorList>
            <person name="Cheng H."/>
            <person name="Wu Y.-H."/>
            <person name="Guo L.-L."/>
            <person name="Xu X.-W."/>
        </authorList>
    </citation>
    <scope>NUCLEOTIDE SEQUENCE [LARGE SCALE GENOMIC DNA]</scope>
    <source>
        <strain evidence="3">72</strain>
    </source>
</reference>
<evidence type="ECO:0000313" key="3">
    <source>
        <dbReference type="EMBL" id="RIV46474.1"/>
    </source>
</evidence>
<dbReference type="AlphaFoldDB" id="A0A3A1NRA1"/>
<dbReference type="InterPro" id="IPR041304">
    <property type="entry name" value="AbiTii"/>
</dbReference>
<keyword evidence="1" id="KW-0175">Coiled coil</keyword>
<dbReference type="OrthoDB" id="766804at2"/>
<feature type="domain" description="AbiTii" evidence="2">
    <location>
        <begin position="7"/>
        <end position="192"/>
    </location>
</feature>
<evidence type="ECO:0000313" key="5">
    <source>
        <dbReference type="Proteomes" id="UP000321621"/>
    </source>
</evidence>
<evidence type="ECO:0000259" key="2">
    <source>
        <dbReference type="Pfam" id="PF18864"/>
    </source>
</evidence>
<dbReference type="Proteomes" id="UP000321621">
    <property type="component" value="Unassembled WGS sequence"/>
</dbReference>
<dbReference type="EMBL" id="QXFI01000011">
    <property type="protein sequence ID" value="RIV46474.1"/>
    <property type="molecule type" value="Genomic_DNA"/>
</dbReference>
<accession>A0A3A1NRA1</accession>
<name>A0A3A1NRA1_9FLAO</name>
<proteinExistence type="predicted"/>
<dbReference type="EMBL" id="VNWK01000011">
    <property type="protein sequence ID" value="TXJ99135.1"/>
    <property type="molecule type" value="Genomic_DNA"/>
</dbReference>
<comment type="caution">
    <text evidence="3">The sequence shown here is derived from an EMBL/GenBank/DDBJ whole genome shotgun (WGS) entry which is preliminary data.</text>
</comment>
<protein>
    <recommendedName>
        <fullName evidence="2">AbiTii domain-containing protein</fullName>
    </recommendedName>
</protein>